<protein>
    <recommendedName>
        <fullName evidence="4">Lytic transglycosylase</fullName>
    </recommendedName>
</protein>
<evidence type="ECO:0008006" key="4">
    <source>
        <dbReference type="Google" id="ProtNLM"/>
    </source>
</evidence>
<organism evidence="2 3">
    <name type="scientific">Francisella halioticida</name>
    <dbReference type="NCBI Taxonomy" id="549298"/>
    <lineage>
        <taxon>Bacteria</taxon>
        <taxon>Pseudomonadati</taxon>
        <taxon>Pseudomonadota</taxon>
        <taxon>Gammaproteobacteria</taxon>
        <taxon>Thiotrichales</taxon>
        <taxon>Francisellaceae</taxon>
        <taxon>Francisella</taxon>
    </lineage>
</organism>
<dbReference type="Proteomes" id="UP000249910">
    <property type="component" value="Chromosome"/>
</dbReference>
<evidence type="ECO:0000313" key="2">
    <source>
        <dbReference type="EMBL" id="ASG68458.1"/>
    </source>
</evidence>
<gene>
    <name evidence="2" type="ORF">CDV26_08680</name>
</gene>
<proteinExistence type="predicted"/>
<keyword evidence="3" id="KW-1185">Reference proteome</keyword>
<dbReference type="SUPFAM" id="SSF48435">
    <property type="entry name" value="Bacterial muramidases"/>
    <property type="match status" value="1"/>
</dbReference>
<dbReference type="EMBL" id="CP022132">
    <property type="protein sequence ID" value="ASG68458.1"/>
    <property type="molecule type" value="Genomic_DNA"/>
</dbReference>
<sequence length="254" mass="30253">MLIDISNDLTKHNLQRYAKIWSELKNTKYLDTKLYSQAVLPIAISLAKNHDANSEQWFLKANKKYYSDDAWQWLLRADLYNSDFSNYIRTYQKLPKHLQKENVWKYCLAYSYAKKDYKAKANTIYQKLAKKKGFDYYVLLSTDALGQSYDLGSRNATTISKSKYSELLKDHNIYQAIALYNAKQYKDSTRLWRWIIREKFNSRDRFQVYDLEEVAAYNKMHYQAIFAMGMLGVKSRLVYYPNKLNNIFNYLVPI</sequence>
<dbReference type="Gene3D" id="1.25.20.10">
    <property type="entry name" value="Bacterial muramidases"/>
    <property type="match status" value="1"/>
</dbReference>
<dbReference type="RefSeq" id="WP_088772941.1">
    <property type="nucleotide sequence ID" value="NZ_CP022132.1"/>
</dbReference>
<dbReference type="InterPro" id="IPR008939">
    <property type="entry name" value="Lytic_TGlycosylase_superhlx_U"/>
</dbReference>
<evidence type="ECO:0000313" key="3">
    <source>
        <dbReference type="Proteomes" id="UP000249910"/>
    </source>
</evidence>
<keyword evidence="1" id="KW-0732">Signal</keyword>
<name>A0ABN5AX13_9GAMM</name>
<accession>A0ABN5AX13</accession>
<reference evidence="2 3" key="1">
    <citation type="submission" date="2017-06" db="EMBL/GenBank/DDBJ databases">
        <title>Complete genome of Francisella halioticida.</title>
        <authorList>
            <person name="Sjodin A."/>
        </authorList>
    </citation>
    <scope>NUCLEOTIDE SEQUENCE [LARGE SCALE GENOMIC DNA]</scope>
    <source>
        <strain evidence="2 3">DSM 23729</strain>
    </source>
</reference>
<evidence type="ECO:0000256" key="1">
    <source>
        <dbReference type="ARBA" id="ARBA00022729"/>
    </source>
</evidence>